<evidence type="ECO:0000256" key="1">
    <source>
        <dbReference type="ARBA" id="ARBA00004651"/>
    </source>
</evidence>
<feature type="transmembrane region" description="Helical" evidence="7">
    <location>
        <begin position="143"/>
        <end position="160"/>
    </location>
</feature>
<evidence type="ECO:0000256" key="7">
    <source>
        <dbReference type="SAM" id="Phobius"/>
    </source>
</evidence>
<gene>
    <name evidence="9" type="ORF">E4K65_04585</name>
</gene>
<keyword evidence="4 7" id="KW-0812">Transmembrane</keyword>
<dbReference type="Gene3D" id="1.20.1250.20">
    <property type="entry name" value="MFS general substrate transporter like domains"/>
    <property type="match status" value="1"/>
</dbReference>
<evidence type="ECO:0000256" key="6">
    <source>
        <dbReference type="ARBA" id="ARBA00023136"/>
    </source>
</evidence>
<sequence length="457" mass="48855">MLLIEARQTKPERGNVMSNSADVMVGTSEATTAVPITAAFRKLVIASSLGSVIEHYDFFIYAFTAPVVFDRFFFPKMDSTASMLAVYATFAVGFVARPLGGMVFGHYGDQLGRKAMLTITFVLMGVASFLIGCLPSYDSIGLLAPIALVALRFVQGFAFGGEYMNAVSLTLENAPSARRGFFASFVNASGPIGVILASGFIALLGLVSTPQDFAQWVWRVPFVLSLVLVVLGTYIRLQVDESALFKAVQASAARPRAPLLDVVRSWKKPVLFGCLVNMAHSTFQYMSTVFVLGYAVKTLGMAQSHVTFGTMVANVLEMCMVPLIASYSDRFGRRPFIALGTLLAAAWYPIYFQLVASKDPTLLITGLVVSIGIIHALMFAPEAAFTAELFPTEVRVSGSSLGKQLGIILGGGIAPLVGTALMGSSGSFTPVILYFEAIAACAFIGILLAPESAKRDL</sequence>
<keyword evidence="5 7" id="KW-1133">Transmembrane helix</keyword>
<dbReference type="EMBL" id="SPQT01000001">
    <property type="protein sequence ID" value="TFV51347.1"/>
    <property type="molecule type" value="Genomic_DNA"/>
</dbReference>
<evidence type="ECO:0000313" key="9">
    <source>
        <dbReference type="EMBL" id="TFV51347.1"/>
    </source>
</evidence>
<dbReference type="PROSITE" id="PS50850">
    <property type="entry name" value="MFS"/>
    <property type="match status" value="1"/>
</dbReference>
<evidence type="ECO:0000256" key="3">
    <source>
        <dbReference type="ARBA" id="ARBA00022475"/>
    </source>
</evidence>
<evidence type="ECO:0000313" key="10">
    <source>
        <dbReference type="Proteomes" id="UP000297966"/>
    </source>
</evidence>
<evidence type="ECO:0000256" key="4">
    <source>
        <dbReference type="ARBA" id="ARBA00022692"/>
    </source>
</evidence>
<dbReference type="InterPro" id="IPR020846">
    <property type="entry name" value="MFS_dom"/>
</dbReference>
<dbReference type="GO" id="GO:0022857">
    <property type="term" value="F:transmembrane transporter activity"/>
    <property type="evidence" value="ECO:0007669"/>
    <property type="project" value="InterPro"/>
</dbReference>
<dbReference type="Proteomes" id="UP000297966">
    <property type="component" value="Unassembled WGS sequence"/>
</dbReference>
<feature type="transmembrane region" description="Helical" evidence="7">
    <location>
        <begin position="336"/>
        <end position="356"/>
    </location>
</feature>
<feature type="transmembrane region" description="Helical" evidence="7">
    <location>
        <begin position="405"/>
        <end position="425"/>
    </location>
</feature>
<feature type="domain" description="Major facilitator superfamily (MFS) profile" evidence="8">
    <location>
        <begin position="43"/>
        <end position="454"/>
    </location>
</feature>
<feature type="transmembrane region" description="Helical" evidence="7">
    <location>
        <begin position="362"/>
        <end position="385"/>
    </location>
</feature>
<feature type="transmembrane region" description="Helical" evidence="7">
    <location>
        <begin position="84"/>
        <end position="104"/>
    </location>
</feature>
<feature type="transmembrane region" description="Helical" evidence="7">
    <location>
        <begin position="302"/>
        <end position="324"/>
    </location>
</feature>
<dbReference type="Pfam" id="PF07690">
    <property type="entry name" value="MFS_1"/>
    <property type="match status" value="1"/>
</dbReference>
<comment type="subcellular location">
    <subcellularLocation>
        <location evidence="1">Cell membrane</location>
        <topology evidence="1">Multi-pass membrane protein</topology>
    </subcellularLocation>
</comment>
<dbReference type="InterPro" id="IPR011701">
    <property type="entry name" value="MFS"/>
</dbReference>
<dbReference type="CDD" id="cd17369">
    <property type="entry name" value="MFS_ShiA_like"/>
    <property type="match status" value="1"/>
</dbReference>
<protein>
    <submittedName>
        <fullName evidence="9">MFS transporter</fullName>
    </submittedName>
</protein>
<feature type="transmembrane region" description="Helical" evidence="7">
    <location>
        <begin position="181"/>
        <end position="204"/>
    </location>
</feature>
<dbReference type="PANTHER" id="PTHR43045:SF1">
    <property type="entry name" value="SHIKIMATE TRANSPORTER"/>
    <property type="match status" value="1"/>
</dbReference>
<feature type="transmembrane region" description="Helical" evidence="7">
    <location>
        <begin position="431"/>
        <end position="449"/>
    </location>
</feature>
<dbReference type="InterPro" id="IPR036259">
    <property type="entry name" value="MFS_trans_sf"/>
</dbReference>
<dbReference type="AlphaFoldDB" id="A0A4Y9M8I3"/>
<feature type="transmembrane region" description="Helical" evidence="7">
    <location>
        <begin position="43"/>
        <end position="64"/>
    </location>
</feature>
<evidence type="ECO:0000259" key="8">
    <source>
        <dbReference type="PROSITE" id="PS50850"/>
    </source>
</evidence>
<evidence type="ECO:0000256" key="2">
    <source>
        <dbReference type="ARBA" id="ARBA00022448"/>
    </source>
</evidence>
<dbReference type="PANTHER" id="PTHR43045">
    <property type="entry name" value="SHIKIMATE TRANSPORTER"/>
    <property type="match status" value="1"/>
</dbReference>
<dbReference type="GO" id="GO:0005886">
    <property type="term" value="C:plasma membrane"/>
    <property type="evidence" value="ECO:0007669"/>
    <property type="project" value="UniProtKB-SubCell"/>
</dbReference>
<dbReference type="PROSITE" id="PS00217">
    <property type="entry name" value="SUGAR_TRANSPORT_2"/>
    <property type="match status" value="1"/>
</dbReference>
<comment type="caution">
    <text evidence="9">The sequence shown here is derived from an EMBL/GenBank/DDBJ whole genome shotgun (WGS) entry which is preliminary data.</text>
</comment>
<reference evidence="9 10" key="1">
    <citation type="submission" date="2019-03" db="EMBL/GenBank/DDBJ databases">
        <title>Bradyrhizobium diversity isolated from nodules of Chamaecrista fasciculata.</title>
        <authorList>
            <person name="Klepa M.S."/>
            <person name="Urquiaga M.O."/>
            <person name="Hungria M."/>
            <person name="Delamuta J.R."/>
        </authorList>
    </citation>
    <scope>NUCLEOTIDE SEQUENCE [LARGE SCALE GENOMIC DNA]</scope>
    <source>
        <strain evidence="9 10">CNPSo 3448</strain>
    </source>
</reference>
<feature type="transmembrane region" description="Helical" evidence="7">
    <location>
        <begin position="216"/>
        <end position="237"/>
    </location>
</feature>
<evidence type="ECO:0000256" key="5">
    <source>
        <dbReference type="ARBA" id="ARBA00022989"/>
    </source>
</evidence>
<keyword evidence="6 7" id="KW-0472">Membrane</keyword>
<keyword evidence="10" id="KW-1185">Reference proteome</keyword>
<name>A0A4Y9M8I3_9BRAD</name>
<dbReference type="SUPFAM" id="SSF103473">
    <property type="entry name" value="MFS general substrate transporter"/>
    <property type="match status" value="1"/>
</dbReference>
<dbReference type="OrthoDB" id="9783227at2"/>
<feature type="transmembrane region" description="Helical" evidence="7">
    <location>
        <begin position="270"/>
        <end position="296"/>
    </location>
</feature>
<keyword evidence="3" id="KW-1003">Cell membrane</keyword>
<proteinExistence type="predicted"/>
<dbReference type="InterPro" id="IPR005829">
    <property type="entry name" value="Sugar_transporter_CS"/>
</dbReference>
<feature type="transmembrane region" description="Helical" evidence="7">
    <location>
        <begin position="116"/>
        <end position="137"/>
    </location>
</feature>
<keyword evidence="2" id="KW-0813">Transport</keyword>
<accession>A0A4Y9M8I3</accession>
<organism evidence="9 10">
    <name type="scientific">Bradyrhizobium niftali</name>
    <dbReference type="NCBI Taxonomy" id="2560055"/>
    <lineage>
        <taxon>Bacteria</taxon>
        <taxon>Pseudomonadati</taxon>
        <taxon>Pseudomonadota</taxon>
        <taxon>Alphaproteobacteria</taxon>
        <taxon>Hyphomicrobiales</taxon>
        <taxon>Nitrobacteraceae</taxon>
        <taxon>Bradyrhizobium</taxon>
    </lineage>
</organism>